<reference evidence="3" key="1">
    <citation type="submission" date="2017-02" db="UniProtKB">
        <authorList>
            <consortium name="WormBaseParasite"/>
        </authorList>
    </citation>
    <scope>IDENTIFICATION</scope>
</reference>
<dbReference type="EMBL" id="UXUI01008198">
    <property type="protein sequence ID" value="VDD90795.1"/>
    <property type="molecule type" value="Genomic_DNA"/>
</dbReference>
<organism evidence="3">
    <name type="scientific">Enterobius vermicularis</name>
    <name type="common">Human pinworm</name>
    <dbReference type="NCBI Taxonomy" id="51028"/>
    <lineage>
        <taxon>Eukaryota</taxon>
        <taxon>Metazoa</taxon>
        <taxon>Ecdysozoa</taxon>
        <taxon>Nematoda</taxon>
        <taxon>Chromadorea</taxon>
        <taxon>Rhabditida</taxon>
        <taxon>Spirurina</taxon>
        <taxon>Oxyuridomorpha</taxon>
        <taxon>Oxyuroidea</taxon>
        <taxon>Oxyuridae</taxon>
        <taxon>Enterobius</taxon>
    </lineage>
</organism>
<reference evidence="1 2" key="2">
    <citation type="submission" date="2018-10" db="EMBL/GenBank/DDBJ databases">
        <authorList>
            <consortium name="Pathogen Informatics"/>
        </authorList>
    </citation>
    <scope>NUCLEOTIDE SEQUENCE [LARGE SCALE GENOMIC DNA]</scope>
</reference>
<dbReference type="WBParaSite" id="EVEC_0000593501-mRNA-1">
    <property type="protein sequence ID" value="EVEC_0000593501-mRNA-1"/>
    <property type="gene ID" value="EVEC_0000593501"/>
</dbReference>
<keyword evidence="2" id="KW-1185">Reference proteome</keyword>
<accession>A0A0N4V6P2</accession>
<evidence type="ECO:0000313" key="1">
    <source>
        <dbReference type="EMBL" id="VDD90795.1"/>
    </source>
</evidence>
<dbReference type="PANTHER" id="PTHR22989">
    <property type="entry name" value="UNCHARACTERIZED DUF13 C.ELEGANS"/>
    <property type="match status" value="1"/>
</dbReference>
<proteinExistence type="predicted"/>
<dbReference type="Proteomes" id="UP000274131">
    <property type="component" value="Unassembled WGS sequence"/>
</dbReference>
<name>A0A0N4V6P2_ENTVE</name>
<dbReference type="AlphaFoldDB" id="A0A0N4V6P2"/>
<dbReference type="STRING" id="51028.A0A0N4V6P2"/>
<dbReference type="OrthoDB" id="5775722at2759"/>
<sequence length="168" mass="18887">FSKATLSFWILQPDEECNIITLGIGSDTKVENELKQTVSSTCKFSGADPTEEVNRELYEVVGKYHKLAVGAANDVHNASILGCKFTLVINQYYVSLIVVLHTFLKEFFMTWNKLSQFDAVSYFLPDGILDSAGITVCQWTCEFHPFVMSPANLAKLETFLWSTLRNGK</sequence>
<evidence type="ECO:0000313" key="2">
    <source>
        <dbReference type="Proteomes" id="UP000274131"/>
    </source>
</evidence>
<gene>
    <name evidence="1" type="ORF">EVEC_LOCUS5546</name>
</gene>
<dbReference type="PANTHER" id="PTHR22989:SF11">
    <property type="entry name" value="POLY-N-ACETYLLACTOSAMINE EXTENSION ENZYME"/>
    <property type="match status" value="1"/>
</dbReference>
<evidence type="ECO:0000313" key="3">
    <source>
        <dbReference type="WBParaSite" id="EVEC_0000593501-mRNA-1"/>
    </source>
</evidence>
<protein>
    <submittedName>
        <fullName evidence="3">Dynein_AAA_lid domain-containing protein</fullName>
    </submittedName>
</protein>